<accession>A0ACC1TXJ6</accession>
<keyword evidence="2" id="KW-1185">Reference proteome</keyword>
<evidence type="ECO:0000313" key="1">
    <source>
        <dbReference type="EMBL" id="KAJ3809302.1"/>
    </source>
</evidence>
<comment type="caution">
    <text evidence="1">The sequence shown here is derived from an EMBL/GenBank/DDBJ whole genome shotgun (WGS) entry which is preliminary data.</text>
</comment>
<dbReference type="Proteomes" id="UP001163835">
    <property type="component" value="Unassembled WGS sequence"/>
</dbReference>
<dbReference type="EMBL" id="MU795166">
    <property type="protein sequence ID" value="KAJ3809302.1"/>
    <property type="molecule type" value="Genomic_DNA"/>
</dbReference>
<sequence length="296" mass="32775">MAPNVGFPLQQSIIACIYKNAASRPPLEIDYDAIQISPWNCAEYEAGLAKGSAAIAKILKTERYGKINSTQFLAISASIARSNPTIHKRFKFISNSIDISPDAKRPSPGYLLLCAVGRGDVHFDDDLVSIAGWTRRYISGLRYTSAKRRTASMVEFFKSPSKKYKTAPASSLLFSKTRSRNRAGTRREESQVDPSACPDVLKIRIPRPTGALDAVPYVPDLTSDLNVCEGCKAHQGKCVVPSSCLPYRPTTYNKKRKFMIARYQDTSNLNNELSYVTLHSAWTSSRSAILPEKAEI</sequence>
<organism evidence="1 2">
    <name type="scientific">Lentinula aff. lateritia</name>
    <dbReference type="NCBI Taxonomy" id="2804960"/>
    <lineage>
        <taxon>Eukaryota</taxon>
        <taxon>Fungi</taxon>
        <taxon>Dikarya</taxon>
        <taxon>Basidiomycota</taxon>
        <taxon>Agaricomycotina</taxon>
        <taxon>Agaricomycetes</taxon>
        <taxon>Agaricomycetidae</taxon>
        <taxon>Agaricales</taxon>
        <taxon>Marasmiineae</taxon>
        <taxon>Omphalotaceae</taxon>
        <taxon>Lentinula</taxon>
    </lineage>
</organism>
<proteinExistence type="predicted"/>
<gene>
    <name evidence="1" type="ORF">F5876DRAFT_66578</name>
</gene>
<protein>
    <submittedName>
        <fullName evidence="1">Uncharacterized protein</fullName>
    </submittedName>
</protein>
<evidence type="ECO:0000313" key="2">
    <source>
        <dbReference type="Proteomes" id="UP001163835"/>
    </source>
</evidence>
<reference evidence="1" key="1">
    <citation type="submission" date="2022-09" db="EMBL/GenBank/DDBJ databases">
        <title>A Global Phylogenomic Analysis of the Shiitake Genus Lentinula.</title>
        <authorList>
            <consortium name="DOE Joint Genome Institute"/>
            <person name="Sierra-Patev S."/>
            <person name="Min B."/>
            <person name="Naranjo-Ortiz M."/>
            <person name="Looney B."/>
            <person name="Konkel Z."/>
            <person name="Slot J.C."/>
            <person name="Sakamoto Y."/>
            <person name="Steenwyk J.L."/>
            <person name="Rokas A."/>
            <person name="Carro J."/>
            <person name="Camarero S."/>
            <person name="Ferreira P."/>
            <person name="Molpeceres G."/>
            <person name="Ruiz-Duenas F.J."/>
            <person name="Serrano A."/>
            <person name="Henrissat B."/>
            <person name="Drula E."/>
            <person name="Hughes K.W."/>
            <person name="Mata J.L."/>
            <person name="Ishikawa N.K."/>
            <person name="Vargas-Isla R."/>
            <person name="Ushijima S."/>
            <person name="Smith C.A."/>
            <person name="Ahrendt S."/>
            <person name="Andreopoulos W."/>
            <person name="He G."/>
            <person name="Labutti K."/>
            <person name="Lipzen A."/>
            <person name="Ng V."/>
            <person name="Riley R."/>
            <person name="Sandor L."/>
            <person name="Barry K."/>
            <person name="Martinez A.T."/>
            <person name="Xiao Y."/>
            <person name="Gibbons J.G."/>
            <person name="Terashima K."/>
            <person name="Grigoriev I.V."/>
            <person name="Hibbett D.S."/>
        </authorList>
    </citation>
    <scope>NUCLEOTIDE SEQUENCE</scope>
    <source>
        <strain evidence="1">TMI1499</strain>
    </source>
</reference>
<name>A0ACC1TXJ6_9AGAR</name>